<organism evidence="1 2">
    <name type="scientific">Dreissena polymorpha</name>
    <name type="common">Zebra mussel</name>
    <name type="synonym">Mytilus polymorpha</name>
    <dbReference type="NCBI Taxonomy" id="45954"/>
    <lineage>
        <taxon>Eukaryota</taxon>
        <taxon>Metazoa</taxon>
        <taxon>Spiralia</taxon>
        <taxon>Lophotrochozoa</taxon>
        <taxon>Mollusca</taxon>
        <taxon>Bivalvia</taxon>
        <taxon>Autobranchia</taxon>
        <taxon>Heteroconchia</taxon>
        <taxon>Euheterodonta</taxon>
        <taxon>Imparidentia</taxon>
        <taxon>Neoheterodontei</taxon>
        <taxon>Myida</taxon>
        <taxon>Dreissenoidea</taxon>
        <taxon>Dreissenidae</taxon>
        <taxon>Dreissena</taxon>
    </lineage>
</organism>
<protein>
    <submittedName>
        <fullName evidence="1">Uncharacterized protein</fullName>
    </submittedName>
</protein>
<keyword evidence="2" id="KW-1185">Reference proteome</keyword>
<reference evidence="1" key="1">
    <citation type="journal article" date="2019" name="bioRxiv">
        <title>The Genome of the Zebra Mussel, Dreissena polymorpha: A Resource for Invasive Species Research.</title>
        <authorList>
            <person name="McCartney M.A."/>
            <person name="Auch B."/>
            <person name="Kono T."/>
            <person name="Mallez S."/>
            <person name="Zhang Y."/>
            <person name="Obille A."/>
            <person name="Becker A."/>
            <person name="Abrahante J.E."/>
            <person name="Garbe J."/>
            <person name="Badalamenti J.P."/>
            <person name="Herman A."/>
            <person name="Mangelson H."/>
            <person name="Liachko I."/>
            <person name="Sullivan S."/>
            <person name="Sone E.D."/>
            <person name="Koren S."/>
            <person name="Silverstein K.A.T."/>
            <person name="Beckman K.B."/>
            <person name="Gohl D.M."/>
        </authorList>
    </citation>
    <scope>NUCLEOTIDE SEQUENCE</scope>
    <source>
        <strain evidence="1">Duluth1</strain>
        <tissue evidence="1">Whole animal</tissue>
    </source>
</reference>
<proteinExistence type="predicted"/>
<accession>A0A9D4IJW8</accession>
<comment type="caution">
    <text evidence="1">The sequence shown here is derived from an EMBL/GenBank/DDBJ whole genome shotgun (WGS) entry which is preliminary data.</text>
</comment>
<reference evidence="1" key="2">
    <citation type="submission" date="2020-11" db="EMBL/GenBank/DDBJ databases">
        <authorList>
            <person name="McCartney M.A."/>
            <person name="Auch B."/>
            <person name="Kono T."/>
            <person name="Mallez S."/>
            <person name="Becker A."/>
            <person name="Gohl D.M."/>
            <person name="Silverstein K.A.T."/>
            <person name="Koren S."/>
            <person name="Bechman K.B."/>
            <person name="Herman A."/>
            <person name="Abrahante J.E."/>
            <person name="Garbe J."/>
        </authorList>
    </citation>
    <scope>NUCLEOTIDE SEQUENCE</scope>
    <source>
        <strain evidence="1">Duluth1</strain>
        <tissue evidence="1">Whole animal</tissue>
    </source>
</reference>
<sequence length="55" mass="6350">MTQDDLEIQILLWRFTLLRGETTLADATCSEILMKLKSAIENKKHELAQRQANYG</sequence>
<evidence type="ECO:0000313" key="1">
    <source>
        <dbReference type="EMBL" id="KAH3775342.1"/>
    </source>
</evidence>
<name>A0A9D4IJW8_DREPO</name>
<dbReference type="AlphaFoldDB" id="A0A9D4IJW8"/>
<gene>
    <name evidence="1" type="ORF">DPMN_176743</name>
</gene>
<dbReference type="EMBL" id="JAIWYP010000009">
    <property type="protein sequence ID" value="KAH3775342.1"/>
    <property type="molecule type" value="Genomic_DNA"/>
</dbReference>
<dbReference type="Proteomes" id="UP000828390">
    <property type="component" value="Unassembled WGS sequence"/>
</dbReference>
<evidence type="ECO:0000313" key="2">
    <source>
        <dbReference type="Proteomes" id="UP000828390"/>
    </source>
</evidence>